<dbReference type="EMBL" id="BRYB01006660">
    <property type="protein sequence ID" value="GMI54478.1"/>
    <property type="molecule type" value="Genomic_DNA"/>
</dbReference>
<gene>
    <name evidence="3" type="ORF">TeGR_g10522</name>
</gene>
<reference evidence="3 4" key="1">
    <citation type="journal article" date="2023" name="Commun. Biol.">
        <title>Genome analysis of Parmales, the sister group of diatoms, reveals the evolutionary specialization of diatoms from phago-mixotrophs to photoautotrophs.</title>
        <authorList>
            <person name="Ban H."/>
            <person name="Sato S."/>
            <person name="Yoshikawa S."/>
            <person name="Yamada K."/>
            <person name="Nakamura Y."/>
            <person name="Ichinomiya M."/>
            <person name="Sato N."/>
            <person name="Blanc-Mathieu R."/>
            <person name="Endo H."/>
            <person name="Kuwata A."/>
            <person name="Ogata H."/>
        </authorList>
    </citation>
    <scope>NUCLEOTIDE SEQUENCE [LARGE SCALE GENOMIC DNA]</scope>
</reference>
<evidence type="ECO:0000259" key="2">
    <source>
        <dbReference type="PROSITE" id="PS51340"/>
    </source>
</evidence>
<sequence>MLASGLLLLLSTYLLRDLLFPAPAAGWVAPGKLPAAGSTVARITEIIVYPLKSGRGISVKSCMAGVGGLHRDREFCLVREKKEGEEEGPAVLVTGRMFPKVCSIQPSFDEKERLVLELPGGERHVVEEAHFRQLDGRWYDRTGEVGKEVGLVMWRGPCEGFDCGGAAAAFVSGFLGAKVRLLRMPVASRDLTLDDKYRGQVLPGDVAKFSDYTAYSVCSEASLRWLNAALVARGKEPVGKERFRCNVWVEGEGSMKDRPFLEDALLKFSVGSLRLRHVKNCGRCVLTTVTDCGKMDKSMEPLNTLKVLRANYYPFVAKDSEYYRGEPFFTVNCCADGGEGELKVGDSLRVAQWQAAGDVVQPLRGSENPHGGKYCEE</sequence>
<name>A0ABQ6NCS1_9STRA</name>
<dbReference type="Pfam" id="PF03476">
    <property type="entry name" value="MOSC_N"/>
    <property type="match status" value="1"/>
</dbReference>
<evidence type="ECO:0000313" key="4">
    <source>
        <dbReference type="Proteomes" id="UP001165060"/>
    </source>
</evidence>
<keyword evidence="4" id="KW-1185">Reference proteome</keyword>
<evidence type="ECO:0000313" key="3">
    <source>
        <dbReference type="EMBL" id="GMI54478.1"/>
    </source>
</evidence>
<dbReference type="InterPro" id="IPR005302">
    <property type="entry name" value="MoCF_Sase_C"/>
</dbReference>
<dbReference type="Proteomes" id="UP001165060">
    <property type="component" value="Unassembled WGS sequence"/>
</dbReference>
<protein>
    <recommendedName>
        <fullName evidence="2">MOSC domain-containing protein</fullName>
    </recommendedName>
</protein>
<dbReference type="SUPFAM" id="SSF141673">
    <property type="entry name" value="MOSC N-terminal domain-like"/>
    <property type="match status" value="1"/>
</dbReference>
<keyword evidence="1" id="KW-0732">Signal</keyword>
<feature type="signal peptide" evidence="1">
    <location>
        <begin position="1"/>
        <end position="26"/>
    </location>
</feature>
<comment type="caution">
    <text evidence="3">The sequence shown here is derived from an EMBL/GenBank/DDBJ whole genome shotgun (WGS) entry which is preliminary data.</text>
</comment>
<accession>A0ABQ6NCS1</accession>
<dbReference type="PROSITE" id="PS51340">
    <property type="entry name" value="MOSC"/>
    <property type="match status" value="1"/>
</dbReference>
<dbReference type="Pfam" id="PF03473">
    <property type="entry name" value="MOSC"/>
    <property type="match status" value="1"/>
</dbReference>
<feature type="chain" id="PRO_5045239241" description="MOSC domain-containing protein" evidence="1">
    <location>
        <begin position="27"/>
        <end position="377"/>
    </location>
</feature>
<feature type="domain" description="MOSC" evidence="2">
    <location>
        <begin position="179"/>
        <end position="351"/>
    </location>
</feature>
<organism evidence="3 4">
    <name type="scientific">Tetraparma gracilis</name>
    <dbReference type="NCBI Taxonomy" id="2962635"/>
    <lineage>
        <taxon>Eukaryota</taxon>
        <taxon>Sar</taxon>
        <taxon>Stramenopiles</taxon>
        <taxon>Ochrophyta</taxon>
        <taxon>Bolidophyceae</taxon>
        <taxon>Parmales</taxon>
        <taxon>Triparmaceae</taxon>
        <taxon>Tetraparma</taxon>
    </lineage>
</organism>
<dbReference type="InterPro" id="IPR005303">
    <property type="entry name" value="MOCOS_middle"/>
</dbReference>
<evidence type="ECO:0000256" key="1">
    <source>
        <dbReference type="SAM" id="SignalP"/>
    </source>
</evidence>
<proteinExistence type="predicted"/>